<name>U4LQB0_PYROM</name>
<reference evidence="1 2" key="1">
    <citation type="journal article" date="2013" name="PLoS Genet.">
        <title>The genome and development-dependent transcriptomes of Pyronema confluens: a window into fungal evolution.</title>
        <authorList>
            <person name="Traeger S."/>
            <person name="Altegoer F."/>
            <person name="Freitag M."/>
            <person name="Gabaldon T."/>
            <person name="Kempken F."/>
            <person name="Kumar A."/>
            <person name="Marcet-Houben M."/>
            <person name="Poggeler S."/>
            <person name="Stajich J.E."/>
            <person name="Nowrousian M."/>
        </authorList>
    </citation>
    <scope>NUCLEOTIDE SEQUENCE [LARGE SCALE GENOMIC DNA]</scope>
    <source>
        <strain evidence="2">CBS 100304</strain>
        <tissue evidence="1">Vegetative mycelium</tissue>
    </source>
</reference>
<gene>
    <name evidence="1" type="ORF">PCON_04470</name>
</gene>
<sequence>MRSADIQEIFDPIVNRIVELIKKQIHNVQRKGERVAAIMLVGGFGSSGYLY</sequence>
<dbReference type="SUPFAM" id="SSF53067">
    <property type="entry name" value="Actin-like ATPase domain"/>
    <property type="match status" value="1"/>
</dbReference>
<accession>U4LQB0</accession>
<evidence type="ECO:0000313" key="1">
    <source>
        <dbReference type="EMBL" id="CCX17466.1"/>
    </source>
</evidence>
<evidence type="ECO:0000313" key="2">
    <source>
        <dbReference type="Proteomes" id="UP000018144"/>
    </source>
</evidence>
<dbReference type="PANTHER" id="PTHR14187:SF5">
    <property type="entry name" value="HEAT SHOCK 70 KDA PROTEIN 12A"/>
    <property type="match status" value="1"/>
</dbReference>
<dbReference type="STRING" id="1076935.U4LQB0"/>
<dbReference type="OrthoDB" id="5105891at2759"/>
<dbReference type="Proteomes" id="UP000018144">
    <property type="component" value="Unassembled WGS sequence"/>
</dbReference>
<proteinExistence type="predicted"/>
<dbReference type="InterPro" id="IPR043129">
    <property type="entry name" value="ATPase_NBD"/>
</dbReference>
<dbReference type="EMBL" id="HF936658">
    <property type="protein sequence ID" value="CCX17466.1"/>
    <property type="molecule type" value="Genomic_DNA"/>
</dbReference>
<dbReference type="AlphaFoldDB" id="U4LQB0"/>
<keyword evidence="2" id="KW-1185">Reference proteome</keyword>
<dbReference type="PANTHER" id="PTHR14187">
    <property type="entry name" value="ALPHA KINASE/ELONGATION FACTOR 2 KINASE"/>
    <property type="match status" value="1"/>
</dbReference>
<organism evidence="1 2">
    <name type="scientific">Pyronema omphalodes (strain CBS 100304)</name>
    <name type="common">Pyronema confluens</name>
    <dbReference type="NCBI Taxonomy" id="1076935"/>
    <lineage>
        <taxon>Eukaryota</taxon>
        <taxon>Fungi</taxon>
        <taxon>Dikarya</taxon>
        <taxon>Ascomycota</taxon>
        <taxon>Pezizomycotina</taxon>
        <taxon>Pezizomycetes</taxon>
        <taxon>Pezizales</taxon>
        <taxon>Pyronemataceae</taxon>
        <taxon>Pyronema</taxon>
    </lineage>
</organism>
<protein>
    <submittedName>
        <fullName evidence="1">Uncharacterized protein</fullName>
    </submittedName>
</protein>